<gene>
    <name evidence="3" type="ORF">AAIA72_01065</name>
</gene>
<protein>
    <submittedName>
        <fullName evidence="3">DUF5610 domain-containing protein</fullName>
    </submittedName>
</protein>
<name>A0AB39UXU6_9GAMM</name>
<reference evidence="3" key="1">
    <citation type="submission" date="2024-05" db="EMBL/GenBank/DDBJ databases">
        <title>Genome sequencing of novel strain.</title>
        <authorList>
            <person name="Ganbat D."/>
            <person name="Ganbat S."/>
            <person name="Lee S.-J."/>
        </authorList>
    </citation>
    <scope>NUCLEOTIDE SEQUENCE</scope>
    <source>
        <strain evidence="3">SMD15-11</strain>
    </source>
</reference>
<feature type="compositionally biased region" description="Pro residues" evidence="1">
    <location>
        <begin position="172"/>
        <end position="182"/>
    </location>
</feature>
<feature type="domain" description="DUF5610" evidence="2">
    <location>
        <begin position="67"/>
        <end position="163"/>
    </location>
</feature>
<dbReference type="AlphaFoldDB" id="A0AB39UXU6"/>
<dbReference type="InterPro" id="IPR041651">
    <property type="entry name" value="DUF5610"/>
</dbReference>
<sequence>MEIQSTGFAVSLRYDFRASVQGRGAQEQESGQVVDLRERASVRYSLTRLASEGDGMRVVSERVSAHLSSRLERRLPESTGESTFDGQAIQSKVLGFVANRIADEREAGATDEKVNALLDAAAEGVTKGFEEAREVLQAVGALNDSLAEQVNQTETGIQEGIAAMRPEATPAVPAPDSAPPQPASTTDNRSPVTPPASDDETGDVGVTDSRFRFGQKNTASITLKTREGDTVKLDLAAAVKLMGRSVSSGGQGGSMQALGLDYREASSLVVKGDLNDAEMQAITDLLAQVADLADTFFNGDLGEAFDQALSLTGDMTQLASYSIELKQSTRFRAAEHYHPREGIQRLAEVPDRAAGLLDKAGIFDEPIRAASSLIRSLLPELAPEASPDTSKRPVLFAGYVQQVMEQLA</sequence>
<evidence type="ECO:0000259" key="2">
    <source>
        <dbReference type="Pfam" id="PF18433"/>
    </source>
</evidence>
<dbReference type="Gene3D" id="1.10.132.90">
    <property type="match status" value="1"/>
</dbReference>
<dbReference type="RefSeq" id="WP_369601607.1">
    <property type="nucleotide sequence ID" value="NZ_CP154858.1"/>
</dbReference>
<organism evidence="3">
    <name type="scientific">Thermohahella caldifontis</name>
    <dbReference type="NCBI Taxonomy" id="3142973"/>
    <lineage>
        <taxon>Bacteria</taxon>
        <taxon>Pseudomonadati</taxon>
        <taxon>Pseudomonadota</taxon>
        <taxon>Gammaproteobacteria</taxon>
        <taxon>Oceanospirillales</taxon>
        <taxon>Hahellaceae</taxon>
        <taxon>Thermohahella</taxon>
    </lineage>
</organism>
<evidence type="ECO:0000256" key="1">
    <source>
        <dbReference type="SAM" id="MobiDB-lite"/>
    </source>
</evidence>
<evidence type="ECO:0000313" key="3">
    <source>
        <dbReference type="EMBL" id="XDT72601.1"/>
    </source>
</evidence>
<accession>A0AB39UXU6</accession>
<dbReference type="Pfam" id="PF18433">
    <property type="entry name" value="DUF5610"/>
    <property type="match status" value="1"/>
</dbReference>
<proteinExistence type="predicted"/>
<dbReference type="EMBL" id="CP154858">
    <property type="protein sequence ID" value="XDT72601.1"/>
    <property type="molecule type" value="Genomic_DNA"/>
</dbReference>
<feature type="region of interest" description="Disordered" evidence="1">
    <location>
        <begin position="169"/>
        <end position="210"/>
    </location>
</feature>
<dbReference type="KEGG" id="tcd:AAIA72_01065"/>